<dbReference type="PROSITE" id="PS51677">
    <property type="entry name" value="NODB"/>
    <property type="match status" value="1"/>
</dbReference>
<sequence length="304" mass="35738">MLLAKRKIRYLGASFIAFLLIGLGFTKRMKQRAINGEFILSIYFHSPSRELFEFCIKWLIRNNFNFLSQEDILRISNKSKPFPTASVVITVDDGWQTNEENIVVIADRYRIPVTIFVSTHPIDSGEFWWPYIDYANKMNITNHSIRFLKTISNKERENIVKEIKQLVQLDRLAMTVDQIKRISKSDFITIGSHTINHPILTNCNDDEVFKELKESKIVIENWINKKVKYFAYPNGDYSEREINYLKKLSYTLAYNTKPLPLTEIALQNLYELPRFSIFENISKNEAICRMLGVWQIKTSLFKKL</sequence>
<dbReference type="CDD" id="cd10918">
    <property type="entry name" value="CE4_NodB_like_5s_6s"/>
    <property type="match status" value="1"/>
</dbReference>
<feature type="domain" description="NodB homology" evidence="3">
    <location>
        <begin position="85"/>
        <end position="304"/>
    </location>
</feature>
<dbReference type="Pfam" id="PF01522">
    <property type="entry name" value="Polysacc_deac_1"/>
    <property type="match status" value="1"/>
</dbReference>
<reference evidence="4 5" key="1">
    <citation type="submission" date="2019-12" db="EMBL/GenBank/DDBJ databases">
        <title>Mucilaginibacter sp. HMF7410 genome sequencing and assembly.</title>
        <authorList>
            <person name="Kang H."/>
            <person name="Cha I."/>
            <person name="Kim H."/>
            <person name="Joh K."/>
        </authorList>
    </citation>
    <scope>NUCLEOTIDE SEQUENCE [LARGE SCALE GENOMIC DNA]</scope>
    <source>
        <strain evidence="4 5">HMF7410</strain>
    </source>
</reference>
<dbReference type="EMBL" id="WPIK01000009">
    <property type="protein sequence ID" value="MVN22036.1"/>
    <property type="molecule type" value="Genomic_DNA"/>
</dbReference>
<organism evidence="4 5">
    <name type="scientific">Mucilaginibacter arboris</name>
    <dbReference type="NCBI Taxonomy" id="2682090"/>
    <lineage>
        <taxon>Bacteria</taxon>
        <taxon>Pseudomonadati</taxon>
        <taxon>Bacteroidota</taxon>
        <taxon>Sphingobacteriia</taxon>
        <taxon>Sphingobacteriales</taxon>
        <taxon>Sphingobacteriaceae</taxon>
        <taxon>Mucilaginibacter</taxon>
    </lineage>
</organism>
<dbReference type="SUPFAM" id="SSF88713">
    <property type="entry name" value="Glycoside hydrolase/deacetylase"/>
    <property type="match status" value="1"/>
</dbReference>
<evidence type="ECO:0000256" key="2">
    <source>
        <dbReference type="ARBA" id="ARBA00022729"/>
    </source>
</evidence>
<gene>
    <name evidence="4" type="ORF">GO621_10880</name>
</gene>
<dbReference type="RefSeq" id="WP_157566915.1">
    <property type="nucleotide sequence ID" value="NZ_WPIK01000009.1"/>
</dbReference>
<keyword evidence="5" id="KW-1185">Reference proteome</keyword>
<evidence type="ECO:0000256" key="1">
    <source>
        <dbReference type="ARBA" id="ARBA00004613"/>
    </source>
</evidence>
<dbReference type="Proteomes" id="UP000462014">
    <property type="component" value="Unassembled WGS sequence"/>
</dbReference>
<protein>
    <submittedName>
        <fullName evidence="4">Polysaccharide deacetylase family protein</fullName>
    </submittedName>
</protein>
<dbReference type="InterPro" id="IPR002509">
    <property type="entry name" value="NODB_dom"/>
</dbReference>
<proteinExistence type="predicted"/>
<dbReference type="AlphaFoldDB" id="A0A7K1SXI6"/>
<dbReference type="GO" id="GO:0016810">
    <property type="term" value="F:hydrolase activity, acting on carbon-nitrogen (but not peptide) bonds"/>
    <property type="evidence" value="ECO:0007669"/>
    <property type="project" value="InterPro"/>
</dbReference>
<dbReference type="InterPro" id="IPR011330">
    <property type="entry name" value="Glyco_hydro/deAcase_b/a-brl"/>
</dbReference>
<evidence type="ECO:0000313" key="4">
    <source>
        <dbReference type="EMBL" id="MVN22036.1"/>
    </source>
</evidence>
<dbReference type="GO" id="GO:0005576">
    <property type="term" value="C:extracellular region"/>
    <property type="evidence" value="ECO:0007669"/>
    <property type="project" value="UniProtKB-SubCell"/>
</dbReference>
<evidence type="ECO:0000313" key="5">
    <source>
        <dbReference type="Proteomes" id="UP000462014"/>
    </source>
</evidence>
<dbReference type="Gene3D" id="3.20.20.370">
    <property type="entry name" value="Glycoside hydrolase/deacetylase"/>
    <property type="match status" value="1"/>
</dbReference>
<comment type="subcellular location">
    <subcellularLocation>
        <location evidence="1">Secreted</location>
    </subcellularLocation>
</comment>
<dbReference type="PANTHER" id="PTHR34216:SF3">
    <property type="entry name" value="POLY-BETA-1,6-N-ACETYL-D-GLUCOSAMINE N-DEACETYLASE"/>
    <property type="match status" value="1"/>
</dbReference>
<dbReference type="GO" id="GO:0005975">
    <property type="term" value="P:carbohydrate metabolic process"/>
    <property type="evidence" value="ECO:0007669"/>
    <property type="project" value="InterPro"/>
</dbReference>
<comment type="caution">
    <text evidence="4">The sequence shown here is derived from an EMBL/GenBank/DDBJ whole genome shotgun (WGS) entry which is preliminary data.</text>
</comment>
<keyword evidence="2" id="KW-0732">Signal</keyword>
<evidence type="ECO:0000259" key="3">
    <source>
        <dbReference type="PROSITE" id="PS51677"/>
    </source>
</evidence>
<accession>A0A7K1SXI6</accession>
<name>A0A7K1SXI6_9SPHI</name>
<dbReference type="PANTHER" id="PTHR34216">
    <property type="match status" value="1"/>
</dbReference>
<dbReference type="InterPro" id="IPR051398">
    <property type="entry name" value="Polysacch_Deacetylase"/>
</dbReference>